<gene>
    <name evidence="4" type="ORF">C7445_103224</name>
</gene>
<keyword evidence="2 4" id="KW-0326">Glycosidase</keyword>
<dbReference type="InterPro" id="IPR045857">
    <property type="entry name" value="O16G_dom_2"/>
</dbReference>
<dbReference type="GO" id="GO:0005975">
    <property type="term" value="P:carbohydrate metabolic process"/>
    <property type="evidence" value="ECO:0007669"/>
    <property type="project" value="InterPro"/>
</dbReference>
<dbReference type="InterPro" id="IPR014756">
    <property type="entry name" value="Ig_E-set"/>
</dbReference>
<keyword evidence="5" id="KW-1185">Reference proteome</keyword>
<dbReference type="SUPFAM" id="SSF51445">
    <property type="entry name" value="(Trans)glycosidases"/>
    <property type="match status" value="1"/>
</dbReference>
<dbReference type="InterPro" id="IPR013783">
    <property type="entry name" value="Ig-like_fold"/>
</dbReference>
<keyword evidence="1" id="KW-0378">Hydrolase</keyword>
<dbReference type="GO" id="GO:0004553">
    <property type="term" value="F:hydrolase activity, hydrolyzing O-glycosyl compounds"/>
    <property type="evidence" value="ECO:0007669"/>
    <property type="project" value="InterPro"/>
</dbReference>
<sequence length="573" mass="65605">MDICLQHESNPPFAYALEQKAVRLIVKVLRPGSVRQIRVHYGDKYETSYTDVLIMQWAGRGVHFDYFVADVRVPTRRLKYAFEVTAEDEASHWFGEMGWARDLSEAVPFYIPYICPRDVFTVPEWVDQAVAYQIFPERFANGNPCITPEGACDWYDSPTPTSIHGGDLAGIRQRLDYLQDLGINLIYLTPIFRAGSNHKYDTTDYFEIDPQFGTKDDLRGLVADAHDRGIRVVLDAVFNHCGYFFRPFQDAIRHGRQSRYWHWFFIEGDEIDTETVNYETFATKLRYMPKLNLAHPEVERYMLTVAEYWLSECDIDGWRLDVANEIDHVFWRKFRETVKRAKPDALIIGEVWHNSLPWLQGDQFDGVMNYPLRECILDLLVRGRLSTAEFAERVTDWQFAYPAQAQRSMFNLLGSHDTERIRTMAGGMVAPVVQAMALLMTVPGIPMLYYGDEIGMEGGADPLCRGGMMWEDEGRDKDLLAIVKRLIAIRTTEPALAGGLMMVERAEPGLLRYVREGQAGERIWVQLATPDHPDARIPDGADILFAEQTKPYVAQTEDASAFSGGCTMVVWKI</sequence>
<dbReference type="RefSeq" id="WP_134158884.1">
    <property type="nucleotide sequence ID" value="NZ_SORF01000003.1"/>
</dbReference>
<dbReference type="Gene3D" id="3.20.20.80">
    <property type="entry name" value="Glycosidases"/>
    <property type="match status" value="1"/>
</dbReference>
<name>A0A4R8LRT4_9BACL</name>
<evidence type="ECO:0000313" key="5">
    <source>
        <dbReference type="Proteomes" id="UP000294581"/>
    </source>
</evidence>
<dbReference type="PANTHER" id="PTHR10357">
    <property type="entry name" value="ALPHA-AMYLASE FAMILY MEMBER"/>
    <property type="match status" value="1"/>
</dbReference>
<dbReference type="InterPro" id="IPR004185">
    <property type="entry name" value="Glyco_hydro_13_lg-like_dom"/>
</dbReference>
<evidence type="ECO:0000256" key="1">
    <source>
        <dbReference type="ARBA" id="ARBA00022801"/>
    </source>
</evidence>
<dbReference type="CDD" id="cd02857">
    <property type="entry name" value="E_set_CDase_PDE_N"/>
    <property type="match status" value="1"/>
</dbReference>
<proteinExistence type="predicted"/>
<dbReference type="CDD" id="cd11338">
    <property type="entry name" value="AmyAc_CMD"/>
    <property type="match status" value="1"/>
</dbReference>
<reference evidence="4 5" key="1">
    <citation type="submission" date="2019-03" db="EMBL/GenBank/DDBJ databases">
        <title>Genomic Encyclopedia of Type Strains, Phase IV (KMG-IV): sequencing the most valuable type-strain genomes for metagenomic binning, comparative biology and taxonomic classification.</title>
        <authorList>
            <person name="Goeker M."/>
        </authorList>
    </citation>
    <scope>NUCLEOTIDE SEQUENCE [LARGE SCALE GENOMIC DNA]</scope>
    <source>
        <strain evidence="4 5">DSM 17974</strain>
    </source>
</reference>
<organism evidence="4 5">
    <name type="scientific">Alicyclobacillus sacchari</name>
    <dbReference type="NCBI Taxonomy" id="392010"/>
    <lineage>
        <taxon>Bacteria</taxon>
        <taxon>Bacillati</taxon>
        <taxon>Bacillota</taxon>
        <taxon>Bacilli</taxon>
        <taxon>Bacillales</taxon>
        <taxon>Alicyclobacillaceae</taxon>
        <taxon>Alicyclobacillus</taxon>
    </lineage>
</organism>
<dbReference type="InterPro" id="IPR006047">
    <property type="entry name" value="GH13_cat_dom"/>
</dbReference>
<dbReference type="AlphaFoldDB" id="A0A4R8LRT4"/>
<dbReference type="Gene3D" id="2.60.40.10">
    <property type="entry name" value="Immunoglobulins"/>
    <property type="match status" value="1"/>
</dbReference>
<dbReference type="SMART" id="SM00642">
    <property type="entry name" value="Aamy"/>
    <property type="match status" value="1"/>
</dbReference>
<dbReference type="Pfam" id="PF00128">
    <property type="entry name" value="Alpha-amylase"/>
    <property type="match status" value="1"/>
</dbReference>
<evidence type="ECO:0000313" key="4">
    <source>
        <dbReference type="EMBL" id="TDY50178.1"/>
    </source>
</evidence>
<dbReference type="EMBL" id="SORF01000003">
    <property type="protein sequence ID" value="TDY50178.1"/>
    <property type="molecule type" value="Genomic_DNA"/>
</dbReference>
<dbReference type="PANTHER" id="PTHR10357:SF210">
    <property type="entry name" value="MALTODEXTRIN GLUCOSIDASE"/>
    <property type="match status" value="1"/>
</dbReference>
<comment type="caution">
    <text evidence="4">The sequence shown here is derived from an EMBL/GenBank/DDBJ whole genome shotgun (WGS) entry which is preliminary data.</text>
</comment>
<dbReference type="InterPro" id="IPR017853">
    <property type="entry name" value="GH"/>
</dbReference>
<dbReference type="SUPFAM" id="SSF81296">
    <property type="entry name" value="E set domains"/>
    <property type="match status" value="1"/>
</dbReference>
<accession>A0A4R8LRT4</accession>
<dbReference type="Pfam" id="PF02903">
    <property type="entry name" value="Alpha-amylase_N"/>
    <property type="match status" value="1"/>
</dbReference>
<dbReference type="Gene3D" id="3.90.400.10">
    <property type="entry name" value="Oligo-1,6-glucosidase, Domain 2"/>
    <property type="match status" value="1"/>
</dbReference>
<feature type="domain" description="Glycosyl hydrolase family 13 catalytic" evidence="3">
    <location>
        <begin position="133"/>
        <end position="490"/>
    </location>
</feature>
<dbReference type="OrthoDB" id="9805159at2"/>
<evidence type="ECO:0000259" key="3">
    <source>
        <dbReference type="SMART" id="SM00642"/>
    </source>
</evidence>
<dbReference type="Proteomes" id="UP000294581">
    <property type="component" value="Unassembled WGS sequence"/>
</dbReference>
<evidence type="ECO:0000256" key="2">
    <source>
        <dbReference type="ARBA" id="ARBA00023295"/>
    </source>
</evidence>
<protein>
    <submittedName>
        <fullName evidence="4">Glycosidase</fullName>
    </submittedName>
</protein>